<evidence type="ECO:0000313" key="2">
    <source>
        <dbReference type="EMBL" id="KAF2748583.1"/>
    </source>
</evidence>
<evidence type="ECO:0000313" key="3">
    <source>
        <dbReference type="Proteomes" id="UP000799440"/>
    </source>
</evidence>
<dbReference type="EMBL" id="MU006568">
    <property type="protein sequence ID" value="KAF2748583.1"/>
    <property type="molecule type" value="Genomic_DNA"/>
</dbReference>
<dbReference type="OrthoDB" id="21214at2759"/>
<gene>
    <name evidence="2" type="ORF">M011DRAFT_466382</name>
</gene>
<dbReference type="PANTHER" id="PTHR39472:SF1">
    <property type="entry name" value="EXPRESSED PROTEIN"/>
    <property type="match status" value="1"/>
</dbReference>
<keyword evidence="3" id="KW-1185">Reference proteome</keyword>
<reference evidence="2" key="1">
    <citation type="journal article" date="2020" name="Stud. Mycol.">
        <title>101 Dothideomycetes genomes: a test case for predicting lifestyles and emergence of pathogens.</title>
        <authorList>
            <person name="Haridas S."/>
            <person name="Albert R."/>
            <person name="Binder M."/>
            <person name="Bloem J."/>
            <person name="Labutti K."/>
            <person name="Salamov A."/>
            <person name="Andreopoulos B."/>
            <person name="Baker S."/>
            <person name="Barry K."/>
            <person name="Bills G."/>
            <person name="Bluhm B."/>
            <person name="Cannon C."/>
            <person name="Castanera R."/>
            <person name="Culley D."/>
            <person name="Daum C."/>
            <person name="Ezra D."/>
            <person name="Gonzalez J."/>
            <person name="Henrissat B."/>
            <person name="Kuo A."/>
            <person name="Liang C."/>
            <person name="Lipzen A."/>
            <person name="Lutzoni F."/>
            <person name="Magnuson J."/>
            <person name="Mondo S."/>
            <person name="Nolan M."/>
            <person name="Ohm R."/>
            <person name="Pangilinan J."/>
            <person name="Park H.-J."/>
            <person name="Ramirez L."/>
            <person name="Alfaro M."/>
            <person name="Sun H."/>
            <person name="Tritt A."/>
            <person name="Yoshinaga Y."/>
            <person name="Zwiers L.-H."/>
            <person name="Turgeon B."/>
            <person name="Goodwin S."/>
            <person name="Spatafora J."/>
            <person name="Crous P."/>
            <person name="Grigoriev I."/>
        </authorList>
    </citation>
    <scope>NUCLEOTIDE SEQUENCE</scope>
    <source>
        <strain evidence="2">CBS 119925</strain>
    </source>
</reference>
<protein>
    <submittedName>
        <fullName evidence="2">Uncharacterized protein</fullName>
    </submittedName>
</protein>
<sequence>MNFASFLDTAAGPSNMPRQAPSPSAPTGPNGNPNATNGAGVPLVNGLPSGGLQTDMNHLWTVVQHLSQLLEENRAQAAAVQSGVQALALRGVDEGAGSGGAVGSSREGEGEEGSNGVPSPLQTLTTQLTTAQSRILALNTTNTALRDLLTDYENAITLLLDKLRPYAYNQTQTVLSLHKHYQELLDKERSAAMQVRLEHADWQAGLGRVAEYARAALANQNEADLPLRKEIKELKEENRVLRRLAGWKEREESGDEGEGQEGKM</sequence>
<organism evidence="2 3">
    <name type="scientific">Sporormia fimetaria CBS 119925</name>
    <dbReference type="NCBI Taxonomy" id="1340428"/>
    <lineage>
        <taxon>Eukaryota</taxon>
        <taxon>Fungi</taxon>
        <taxon>Dikarya</taxon>
        <taxon>Ascomycota</taxon>
        <taxon>Pezizomycotina</taxon>
        <taxon>Dothideomycetes</taxon>
        <taxon>Pleosporomycetidae</taxon>
        <taxon>Pleosporales</taxon>
        <taxon>Sporormiaceae</taxon>
        <taxon>Sporormia</taxon>
    </lineage>
</organism>
<feature type="compositionally biased region" description="Acidic residues" evidence="1">
    <location>
        <begin position="252"/>
        <end position="264"/>
    </location>
</feature>
<dbReference type="PANTHER" id="PTHR39472">
    <property type="entry name" value="EXPRESSED PROTEIN"/>
    <property type="match status" value="1"/>
</dbReference>
<proteinExistence type="predicted"/>
<dbReference type="Proteomes" id="UP000799440">
    <property type="component" value="Unassembled WGS sequence"/>
</dbReference>
<feature type="compositionally biased region" description="Low complexity" evidence="1">
    <location>
        <begin position="21"/>
        <end position="40"/>
    </location>
</feature>
<accession>A0A6A6VEE4</accession>
<feature type="region of interest" description="Disordered" evidence="1">
    <location>
        <begin position="245"/>
        <end position="264"/>
    </location>
</feature>
<evidence type="ECO:0000256" key="1">
    <source>
        <dbReference type="SAM" id="MobiDB-lite"/>
    </source>
</evidence>
<dbReference type="AlphaFoldDB" id="A0A6A6VEE4"/>
<feature type="region of interest" description="Disordered" evidence="1">
    <location>
        <begin position="1"/>
        <end position="49"/>
    </location>
</feature>
<feature type="region of interest" description="Disordered" evidence="1">
    <location>
        <begin position="95"/>
        <end position="120"/>
    </location>
</feature>
<name>A0A6A6VEE4_9PLEO</name>